<dbReference type="PANTHER" id="PTHR48079">
    <property type="entry name" value="PROTEIN YEEZ"/>
    <property type="match status" value="1"/>
</dbReference>
<organism evidence="2 3">
    <name type="scientific">Calothrix parasitica NIES-267</name>
    <dbReference type="NCBI Taxonomy" id="1973488"/>
    <lineage>
        <taxon>Bacteria</taxon>
        <taxon>Bacillati</taxon>
        <taxon>Cyanobacteriota</taxon>
        <taxon>Cyanophyceae</taxon>
        <taxon>Nostocales</taxon>
        <taxon>Calotrichaceae</taxon>
        <taxon>Calothrix</taxon>
    </lineage>
</organism>
<gene>
    <name evidence="2" type="ORF">NIES267_37990</name>
</gene>
<dbReference type="SUPFAM" id="SSF51735">
    <property type="entry name" value="NAD(P)-binding Rossmann-fold domains"/>
    <property type="match status" value="1"/>
</dbReference>
<dbReference type="GO" id="GO:0005737">
    <property type="term" value="C:cytoplasm"/>
    <property type="evidence" value="ECO:0007669"/>
    <property type="project" value="TreeGrafter"/>
</dbReference>
<name>A0A1Z4LST1_9CYAN</name>
<dbReference type="InterPro" id="IPR036291">
    <property type="entry name" value="NAD(P)-bd_dom_sf"/>
</dbReference>
<keyword evidence="3" id="KW-1185">Reference proteome</keyword>
<dbReference type="PANTHER" id="PTHR48079:SF6">
    <property type="entry name" value="NAD(P)-BINDING DOMAIN-CONTAINING PROTEIN-RELATED"/>
    <property type="match status" value="1"/>
</dbReference>
<dbReference type="OrthoDB" id="9808276at2"/>
<dbReference type="Gene3D" id="3.40.50.720">
    <property type="entry name" value="NAD(P)-binding Rossmann-like Domain"/>
    <property type="match status" value="1"/>
</dbReference>
<dbReference type="GO" id="GO:0004029">
    <property type="term" value="F:aldehyde dehydrogenase (NAD+) activity"/>
    <property type="evidence" value="ECO:0007669"/>
    <property type="project" value="TreeGrafter"/>
</dbReference>
<feature type="domain" description="NAD-dependent epimerase/dehydratase" evidence="1">
    <location>
        <begin position="5"/>
        <end position="214"/>
    </location>
</feature>
<dbReference type="EMBL" id="AP018227">
    <property type="protein sequence ID" value="BAY84303.1"/>
    <property type="molecule type" value="Genomic_DNA"/>
</dbReference>
<dbReference type="InterPro" id="IPR051783">
    <property type="entry name" value="NAD(P)-dependent_oxidoreduct"/>
</dbReference>
<protein>
    <submittedName>
        <fullName evidence="2">NAD-dependent epimerase/dehydratase</fullName>
    </submittedName>
</protein>
<dbReference type="Proteomes" id="UP000218418">
    <property type="component" value="Chromosome"/>
</dbReference>
<accession>A0A1Z4LST1</accession>
<dbReference type="InterPro" id="IPR001509">
    <property type="entry name" value="Epimerase_deHydtase"/>
</dbReference>
<sequence length="274" mass="30110">MNIAIIGCGYVGCAVAKYWKQNNDLVITATTTTTAKVSTLQEVANKVEIVAGSDLEALKAVLQNQDVVLLSVGAKSADSYEETYLKTAENIVSLLKQNSTVKQLIYTASYSVYGDRNGSKVDEETPTAPSNANGEILNKAEQILLSASSEDLRVCMLRLGGIYGEGRELVKIFSRAFGQTRPGDGEDITNWIHLDDIVGAIEFSRQHQLQGIYNLVDDAHLKSKELIGNLCQKYDKPNVVWDASQAKTRAYNSKVSNEKIKKAGYKLIHPQMIF</sequence>
<evidence type="ECO:0000259" key="1">
    <source>
        <dbReference type="Pfam" id="PF01370"/>
    </source>
</evidence>
<dbReference type="Pfam" id="PF01370">
    <property type="entry name" value="Epimerase"/>
    <property type="match status" value="1"/>
</dbReference>
<proteinExistence type="predicted"/>
<reference evidence="2 3" key="1">
    <citation type="submission" date="2017-06" db="EMBL/GenBank/DDBJ databases">
        <title>Genome sequencing of cyanobaciteial culture collection at National Institute for Environmental Studies (NIES).</title>
        <authorList>
            <person name="Hirose Y."/>
            <person name="Shimura Y."/>
            <person name="Fujisawa T."/>
            <person name="Nakamura Y."/>
            <person name="Kawachi M."/>
        </authorList>
    </citation>
    <scope>NUCLEOTIDE SEQUENCE [LARGE SCALE GENOMIC DNA]</scope>
    <source>
        <strain evidence="2 3">NIES-267</strain>
    </source>
</reference>
<dbReference type="CDD" id="cd05266">
    <property type="entry name" value="SDR_a4"/>
    <property type="match status" value="1"/>
</dbReference>
<dbReference type="AlphaFoldDB" id="A0A1Z4LST1"/>
<evidence type="ECO:0000313" key="2">
    <source>
        <dbReference type="EMBL" id="BAY84303.1"/>
    </source>
</evidence>
<evidence type="ECO:0000313" key="3">
    <source>
        <dbReference type="Proteomes" id="UP000218418"/>
    </source>
</evidence>